<dbReference type="Proteomes" id="UP000324222">
    <property type="component" value="Unassembled WGS sequence"/>
</dbReference>
<comment type="caution">
    <text evidence="2">The sequence shown here is derived from an EMBL/GenBank/DDBJ whole genome shotgun (WGS) entry which is preliminary data.</text>
</comment>
<reference evidence="2 3" key="1">
    <citation type="submission" date="2019-05" db="EMBL/GenBank/DDBJ databases">
        <title>Another draft genome of Portunus trituberculatus and its Hox gene families provides insights of decapod evolution.</title>
        <authorList>
            <person name="Jeong J.-H."/>
            <person name="Song I."/>
            <person name="Kim S."/>
            <person name="Choi T."/>
            <person name="Kim D."/>
            <person name="Ryu S."/>
            <person name="Kim W."/>
        </authorList>
    </citation>
    <scope>NUCLEOTIDE SEQUENCE [LARGE SCALE GENOMIC DNA]</scope>
    <source>
        <tissue evidence="2">Muscle</tissue>
    </source>
</reference>
<protein>
    <submittedName>
        <fullName evidence="2">Uncharacterized protein</fullName>
    </submittedName>
</protein>
<sequence>MEEKEEEEEEEEEEVRSAEGGRGKGSLIAANGNRCPPRPGTRIDNSVVVTNMTLFLLGDA</sequence>
<evidence type="ECO:0000313" key="2">
    <source>
        <dbReference type="EMBL" id="MPC92880.1"/>
    </source>
</evidence>
<accession>A0A5B7J810</accession>
<proteinExistence type="predicted"/>
<feature type="region of interest" description="Disordered" evidence="1">
    <location>
        <begin position="1"/>
        <end position="44"/>
    </location>
</feature>
<name>A0A5B7J810_PORTR</name>
<gene>
    <name evidence="2" type="ORF">E2C01_087993</name>
</gene>
<dbReference type="AlphaFoldDB" id="A0A5B7J810"/>
<dbReference type="EMBL" id="VSRR010092839">
    <property type="protein sequence ID" value="MPC92880.1"/>
    <property type="molecule type" value="Genomic_DNA"/>
</dbReference>
<evidence type="ECO:0000313" key="3">
    <source>
        <dbReference type="Proteomes" id="UP000324222"/>
    </source>
</evidence>
<feature type="compositionally biased region" description="Acidic residues" evidence="1">
    <location>
        <begin position="1"/>
        <end position="14"/>
    </location>
</feature>
<organism evidence="2 3">
    <name type="scientific">Portunus trituberculatus</name>
    <name type="common">Swimming crab</name>
    <name type="synonym">Neptunus trituberculatus</name>
    <dbReference type="NCBI Taxonomy" id="210409"/>
    <lineage>
        <taxon>Eukaryota</taxon>
        <taxon>Metazoa</taxon>
        <taxon>Ecdysozoa</taxon>
        <taxon>Arthropoda</taxon>
        <taxon>Crustacea</taxon>
        <taxon>Multicrustacea</taxon>
        <taxon>Malacostraca</taxon>
        <taxon>Eumalacostraca</taxon>
        <taxon>Eucarida</taxon>
        <taxon>Decapoda</taxon>
        <taxon>Pleocyemata</taxon>
        <taxon>Brachyura</taxon>
        <taxon>Eubrachyura</taxon>
        <taxon>Portunoidea</taxon>
        <taxon>Portunidae</taxon>
        <taxon>Portuninae</taxon>
        <taxon>Portunus</taxon>
    </lineage>
</organism>
<keyword evidence="3" id="KW-1185">Reference proteome</keyword>
<evidence type="ECO:0000256" key="1">
    <source>
        <dbReference type="SAM" id="MobiDB-lite"/>
    </source>
</evidence>